<dbReference type="EMBL" id="ABOX02000049">
    <property type="protein sequence ID" value="EEF58143.1"/>
    <property type="molecule type" value="Genomic_DNA"/>
</dbReference>
<feature type="transmembrane region" description="Helical" evidence="1">
    <location>
        <begin position="16"/>
        <end position="33"/>
    </location>
</feature>
<name>B9XPW2_PEDPL</name>
<keyword evidence="1" id="KW-0472">Membrane</keyword>
<dbReference type="AlphaFoldDB" id="B9XPW2"/>
<dbReference type="Gene3D" id="1.25.10.10">
    <property type="entry name" value="Leucine-rich Repeat Variant"/>
    <property type="match status" value="1"/>
</dbReference>
<dbReference type="Pfam" id="PF13646">
    <property type="entry name" value="HEAT_2"/>
    <property type="match status" value="1"/>
</dbReference>
<accession>B9XPW2</accession>
<dbReference type="Proteomes" id="UP000003688">
    <property type="component" value="Unassembled WGS sequence"/>
</dbReference>
<organism evidence="2 3">
    <name type="scientific">Pedosphaera parvula (strain Ellin514)</name>
    <dbReference type="NCBI Taxonomy" id="320771"/>
    <lineage>
        <taxon>Bacteria</taxon>
        <taxon>Pseudomonadati</taxon>
        <taxon>Verrucomicrobiota</taxon>
        <taxon>Pedosphaerae</taxon>
        <taxon>Pedosphaerales</taxon>
        <taxon>Pedosphaeraceae</taxon>
        <taxon>Pedosphaera</taxon>
    </lineage>
</organism>
<dbReference type="InterPro" id="IPR016024">
    <property type="entry name" value="ARM-type_fold"/>
</dbReference>
<dbReference type="InterPro" id="IPR011989">
    <property type="entry name" value="ARM-like"/>
</dbReference>
<keyword evidence="3" id="KW-1185">Reference proteome</keyword>
<dbReference type="STRING" id="320771.Cflav_PD1487"/>
<proteinExistence type="predicted"/>
<sequence length="314" mass="34261">MALENQIVAMRKSRQIAVFIAVTLVVITVWVCFSRSREPEFQGRSLSAWLKQLDDGDTDRGIEWSVWRPRQSSSQAQAAQAIREIGTNSLPFLIKRMTRHESPLKTKALDFLRKKQSWIKIPLSTNHYPRQAALAFDVLGPLAKPAVPALSSILTNSQFSKEATIALAAIGPEGWTVLYDKLADTNASANSWVKSCIIWGMAGHHVTQPGTTELIMIEVTNRNHSSGGIAGWALGELGTNQDQVIPVLIKGLQSPDLATRWGACNGLGKFGTNAIIAVPALLQSLQDSNISVKNHAREALKLIDPEAARKAGVE</sequence>
<keyword evidence="1" id="KW-1133">Transmembrane helix</keyword>
<evidence type="ECO:0000256" key="1">
    <source>
        <dbReference type="SAM" id="Phobius"/>
    </source>
</evidence>
<protein>
    <submittedName>
        <fullName evidence="2">HEAT domain containing protein</fullName>
    </submittedName>
</protein>
<evidence type="ECO:0000313" key="2">
    <source>
        <dbReference type="EMBL" id="EEF58143.1"/>
    </source>
</evidence>
<keyword evidence="1" id="KW-0812">Transmembrane</keyword>
<gene>
    <name evidence="2" type="ORF">Cflav_PD1487</name>
</gene>
<dbReference type="SUPFAM" id="SSF48371">
    <property type="entry name" value="ARM repeat"/>
    <property type="match status" value="1"/>
</dbReference>
<reference evidence="2 3" key="1">
    <citation type="journal article" date="2011" name="J. Bacteriol.">
        <title>Genome sequence of 'Pedosphaera parvula' Ellin514, an aerobic Verrucomicrobial isolate from pasture soil.</title>
        <authorList>
            <person name="Kant R."/>
            <person name="van Passel M.W."/>
            <person name="Sangwan P."/>
            <person name="Palva A."/>
            <person name="Lucas S."/>
            <person name="Copeland A."/>
            <person name="Lapidus A."/>
            <person name="Glavina Del Rio T."/>
            <person name="Dalin E."/>
            <person name="Tice H."/>
            <person name="Bruce D."/>
            <person name="Goodwin L."/>
            <person name="Pitluck S."/>
            <person name="Chertkov O."/>
            <person name="Larimer F.W."/>
            <person name="Land M.L."/>
            <person name="Hauser L."/>
            <person name="Brettin T.S."/>
            <person name="Detter J.C."/>
            <person name="Han S."/>
            <person name="de Vos W.M."/>
            <person name="Janssen P.H."/>
            <person name="Smidt H."/>
        </authorList>
    </citation>
    <scope>NUCLEOTIDE SEQUENCE [LARGE SCALE GENOMIC DNA]</scope>
    <source>
        <strain evidence="2 3">Ellin514</strain>
    </source>
</reference>
<comment type="caution">
    <text evidence="2">The sequence shown here is derived from an EMBL/GenBank/DDBJ whole genome shotgun (WGS) entry which is preliminary data.</text>
</comment>
<evidence type="ECO:0000313" key="3">
    <source>
        <dbReference type="Proteomes" id="UP000003688"/>
    </source>
</evidence>